<feature type="compositionally biased region" description="Polar residues" evidence="1">
    <location>
        <begin position="155"/>
        <end position="181"/>
    </location>
</feature>
<dbReference type="AlphaFoldDB" id="A0A1I7V4F3"/>
<accession>A0A1I7V4F3</accession>
<keyword evidence="2" id="KW-1185">Reference proteome</keyword>
<dbReference type="Proteomes" id="UP000095282">
    <property type="component" value="Unplaced"/>
</dbReference>
<evidence type="ECO:0000313" key="3">
    <source>
        <dbReference type="WBParaSite" id="Csp11.Scaffold630.g22289.t1"/>
    </source>
</evidence>
<organism evidence="2 3">
    <name type="scientific">Caenorhabditis tropicalis</name>
    <dbReference type="NCBI Taxonomy" id="1561998"/>
    <lineage>
        <taxon>Eukaryota</taxon>
        <taxon>Metazoa</taxon>
        <taxon>Ecdysozoa</taxon>
        <taxon>Nematoda</taxon>
        <taxon>Chromadorea</taxon>
        <taxon>Rhabditida</taxon>
        <taxon>Rhabditina</taxon>
        <taxon>Rhabditomorpha</taxon>
        <taxon>Rhabditoidea</taxon>
        <taxon>Rhabditidae</taxon>
        <taxon>Peloderinae</taxon>
        <taxon>Caenorhabditis</taxon>
    </lineage>
</organism>
<feature type="region of interest" description="Disordered" evidence="1">
    <location>
        <begin position="1"/>
        <end position="47"/>
    </location>
</feature>
<feature type="region of interest" description="Disordered" evidence="1">
    <location>
        <begin position="153"/>
        <end position="181"/>
    </location>
</feature>
<evidence type="ECO:0000313" key="2">
    <source>
        <dbReference type="Proteomes" id="UP000095282"/>
    </source>
</evidence>
<reference evidence="3" key="1">
    <citation type="submission" date="2016-11" db="UniProtKB">
        <authorList>
            <consortium name="WormBaseParasite"/>
        </authorList>
    </citation>
    <scope>IDENTIFICATION</scope>
</reference>
<proteinExistence type="predicted"/>
<protein>
    <submittedName>
        <fullName evidence="3">SCAPER_N domain-containing protein</fullName>
    </submittedName>
</protein>
<name>A0A1I7V4F3_9PELO</name>
<sequence>MEGSNGTSSERNDETIRKAASSETDSDDISWIPLARFEENDDEENRGGLKELVGQPVSAPTSQCFSTKLDAEKGSNRVFRENRGEKKLIADYMNEVQSLASPPSFSLIVSTLKSFEVLCDERTEEFLINIVALLEDYNSQLIDAIKRVSAAAKTTAPSPIKTNKNETTNSSCSAQSAEHSL</sequence>
<dbReference type="WBParaSite" id="Csp11.Scaffold630.g22289.t1">
    <property type="protein sequence ID" value="Csp11.Scaffold630.g22289.t1"/>
    <property type="gene ID" value="Csp11.Scaffold630.g22289"/>
</dbReference>
<evidence type="ECO:0000256" key="1">
    <source>
        <dbReference type="SAM" id="MobiDB-lite"/>
    </source>
</evidence>